<dbReference type="HOGENOM" id="CLU_673708_0_0_2"/>
<keyword evidence="6" id="KW-0812">Transmembrane</keyword>
<reference evidence="7 8" key="1">
    <citation type="journal article" date="2013" name="PLoS ONE">
        <title>Assembly-driven community genomics of a hypersaline microbial ecosystem.</title>
        <authorList>
            <person name="Podell S."/>
            <person name="Ugalde J.A."/>
            <person name="Narasingarao P."/>
            <person name="Banfield J.F."/>
            <person name="Heidelberg K.B."/>
            <person name="Allen E.E."/>
        </authorList>
    </citation>
    <scope>NUCLEOTIDE SEQUENCE [LARGE SCALE GENOMIC DNA]</scope>
    <source>
        <strain evidence="8">J07HQW2</strain>
    </source>
</reference>
<name>U1ND80_9EURY</name>
<dbReference type="GO" id="GO:0005509">
    <property type="term" value="F:calcium ion binding"/>
    <property type="evidence" value="ECO:0007669"/>
    <property type="project" value="InterPro"/>
</dbReference>
<keyword evidence="4" id="KW-0106">Calcium</keyword>
<dbReference type="Pfam" id="PF18884">
    <property type="entry name" value="TSP3_bac"/>
    <property type="match status" value="2"/>
</dbReference>
<feature type="region of interest" description="Disordered" evidence="5">
    <location>
        <begin position="65"/>
        <end position="146"/>
    </location>
</feature>
<organism evidence="7 8">
    <name type="scientific">Haloquadratum walsbyi J07HQW2</name>
    <dbReference type="NCBI Taxonomy" id="1238425"/>
    <lineage>
        <taxon>Archaea</taxon>
        <taxon>Methanobacteriati</taxon>
        <taxon>Methanobacteriota</taxon>
        <taxon>Stenosarchaea group</taxon>
        <taxon>Halobacteria</taxon>
        <taxon>Halobacteriales</taxon>
        <taxon>Haloferacaceae</taxon>
        <taxon>Haloquadratum</taxon>
    </lineage>
</organism>
<protein>
    <submittedName>
        <fullName evidence="7">Uncharacterized protein</fullName>
    </submittedName>
</protein>
<comment type="subcellular location">
    <subcellularLocation>
        <location evidence="1">Secreted</location>
    </subcellularLocation>
</comment>
<accession>U1ND80</accession>
<evidence type="ECO:0000256" key="1">
    <source>
        <dbReference type="ARBA" id="ARBA00004613"/>
    </source>
</evidence>
<dbReference type="SUPFAM" id="SSF55486">
    <property type="entry name" value="Metalloproteases ('zincins'), catalytic domain"/>
    <property type="match status" value="1"/>
</dbReference>
<dbReference type="Gene3D" id="4.10.1080.10">
    <property type="entry name" value="TSP type-3 repeat"/>
    <property type="match status" value="1"/>
</dbReference>
<dbReference type="InterPro" id="IPR059100">
    <property type="entry name" value="TSP3_bac"/>
</dbReference>
<dbReference type="RefSeq" id="WP_021054381.1">
    <property type="nucleotide sequence ID" value="NZ_KE356561.1"/>
</dbReference>
<feature type="transmembrane region" description="Helical" evidence="6">
    <location>
        <begin position="25"/>
        <end position="44"/>
    </location>
</feature>
<keyword evidence="6" id="KW-1133">Transmembrane helix</keyword>
<dbReference type="Proteomes" id="UP000030710">
    <property type="component" value="Unassembled WGS sequence"/>
</dbReference>
<keyword evidence="3" id="KW-0732">Signal</keyword>
<evidence type="ECO:0000256" key="2">
    <source>
        <dbReference type="ARBA" id="ARBA00022525"/>
    </source>
</evidence>
<dbReference type="STRING" id="1238425.J07HQW2_01332"/>
<feature type="compositionally biased region" description="Low complexity" evidence="5">
    <location>
        <begin position="92"/>
        <end position="108"/>
    </location>
</feature>
<dbReference type="AlphaFoldDB" id="U1ND80"/>
<dbReference type="eggNOG" id="arCOG07561">
    <property type="taxonomic scope" value="Archaea"/>
</dbReference>
<dbReference type="PANTHER" id="PTHR37467">
    <property type="entry name" value="EXPORTED CALCIUM-BINDING GLYCOPROTEIN-RELATED"/>
    <property type="match status" value="1"/>
</dbReference>
<dbReference type="EMBL" id="KE356561">
    <property type="protein sequence ID" value="ERG94890.1"/>
    <property type="molecule type" value="Genomic_DNA"/>
</dbReference>
<evidence type="ECO:0000256" key="5">
    <source>
        <dbReference type="SAM" id="MobiDB-lite"/>
    </source>
</evidence>
<dbReference type="InterPro" id="IPR028974">
    <property type="entry name" value="TSP_type-3_rpt"/>
</dbReference>
<sequence>MTTVTIELRYKVTQLDNYTSNMKKIILFILCIFILSTGSTFLPVDVQSNIQSELSSITSTTYSEMNKTGVQDDDTTDGLSDFTETNQDDTPDTANPDTNTDSSEFTESSTERSENTDTDGDGLTNDIEAGLETNPLSPDTDRDGLSDHIEYHTYRTDPLDPDTDGDGFSDGHEVTLPDKQIEAYNRLNPLQKNVIYEIDRTSAVPSLYTSDLDQIQQAFLSAPVENPNNETGIIISFIQDESMLRPTEFITYDVYLSEYQSEFTYRDKGVRHVLIGTDIASEQSTTIIGISEVGGDILLIEYDGIDATGNILMHEIGHSLGLSKETFTGIDSREYTTEEYPSTMNYNQYSCEINQDCTNVVEYQYSTGGGGSNDFDDWGYIESVFIANAPSTSQLEYIPSNSINKTTP</sequence>
<keyword evidence="6" id="KW-0472">Membrane</keyword>
<evidence type="ECO:0000313" key="8">
    <source>
        <dbReference type="Proteomes" id="UP000030710"/>
    </source>
</evidence>
<keyword evidence="2" id="KW-0964">Secreted</keyword>
<proteinExistence type="predicted"/>
<evidence type="ECO:0000256" key="6">
    <source>
        <dbReference type="SAM" id="Phobius"/>
    </source>
</evidence>
<evidence type="ECO:0000256" key="3">
    <source>
        <dbReference type="ARBA" id="ARBA00022729"/>
    </source>
</evidence>
<evidence type="ECO:0000313" key="7">
    <source>
        <dbReference type="EMBL" id="ERG94890.1"/>
    </source>
</evidence>
<dbReference type="PANTHER" id="PTHR37467:SF1">
    <property type="entry name" value="EXPORTED CALCIUM-BINDING GLYCOPROTEIN"/>
    <property type="match status" value="1"/>
</dbReference>
<gene>
    <name evidence="7" type="ORF">J07HQW2_01332</name>
</gene>
<evidence type="ECO:0000256" key="4">
    <source>
        <dbReference type="ARBA" id="ARBA00022837"/>
    </source>
</evidence>
<dbReference type="InterPro" id="IPR053180">
    <property type="entry name" value="Ca-binding_acidic-repeat"/>
</dbReference>